<keyword evidence="1" id="KW-0808">Transferase</keyword>
<dbReference type="Gene3D" id="3.40.50.11310">
    <property type="entry name" value="Bacterial phosphonate metabolism protein PhnH"/>
    <property type="match status" value="1"/>
</dbReference>
<name>A0A1U7DCH8_9RHOB</name>
<dbReference type="GO" id="GO:0019634">
    <property type="term" value="P:organic phosphonate metabolic process"/>
    <property type="evidence" value="ECO:0007669"/>
    <property type="project" value="InterPro"/>
</dbReference>
<dbReference type="InterPro" id="IPR008772">
    <property type="entry name" value="Phosphonate_metab_PhnH"/>
</dbReference>
<dbReference type="EC" id="2.7.8.37" evidence="1"/>
<accession>A0A1U7DCH8</accession>
<geneLocation type="plasmid" evidence="2">
    <name>ptpro1</name>
</geneLocation>
<keyword evidence="2" id="KW-1185">Reference proteome</keyword>
<dbReference type="Pfam" id="PF05845">
    <property type="entry name" value="PhnH"/>
    <property type="match status" value="1"/>
</dbReference>
<dbReference type="KEGG" id="tpro:Ga0080559_TMP287"/>
<dbReference type="OrthoDB" id="9814509at2"/>
<dbReference type="Proteomes" id="UP000186559">
    <property type="component" value="Plasmid pTPRO1"/>
</dbReference>
<proteinExistence type="predicted"/>
<dbReference type="AlphaFoldDB" id="A0A1U7DCH8"/>
<keyword evidence="1" id="KW-0614">Plasmid</keyword>
<sequence>MQADTLDGGFADPATDAAHAFRAVMEAMARPGTLREITGATPPAPLSPAAGAAILTLCDTDTPLHLAGSADTEAVRAWVAFHTGAPFAGPENCTFAVGRWETLAPLSAYPVGTPDYPDRSATLIVECTTLAAEGAALSGPGIRDRAALSLPEVAAFRDNHARFPLGLDFLFTCDTSIAALPRSTRVHDAETV</sequence>
<gene>
    <name evidence="1" type="ORF">Ga0080559_TMP287</name>
</gene>
<evidence type="ECO:0000313" key="1">
    <source>
        <dbReference type="EMBL" id="APX25770.1"/>
    </source>
</evidence>
<evidence type="ECO:0000313" key="2">
    <source>
        <dbReference type="Proteomes" id="UP000186559"/>
    </source>
</evidence>
<dbReference type="PIRSF" id="PIRSF020680">
    <property type="entry name" value="PhnH"/>
    <property type="match status" value="1"/>
</dbReference>
<dbReference type="EMBL" id="CP014797">
    <property type="protein sequence ID" value="APX25770.1"/>
    <property type="molecule type" value="Genomic_DNA"/>
</dbReference>
<organism evidence="1 2">
    <name type="scientific">Salipiger profundus</name>
    <dbReference type="NCBI Taxonomy" id="1229727"/>
    <lineage>
        <taxon>Bacteria</taxon>
        <taxon>Pseudomonadati</taxon>
        <taxon>Pseudomonadota</taxon>
        <taxon>Alphaproteobacteria</taxon>
        <taxon>Rhodobacterales</taxon>
        <taxon>Roseobacteraceae</taxon>
        <taxon>Salipiger</taxon>
    </lineage>
</organism>
<reference evidence="1 2" key="1">
    <citation type="submission" date="2016-03" db="EMBL/GenBank/DDBJ databases">
        <title>Deep-sea bacteria in the southern Pacific.</title>
        <authorList>
            <person name="Tang K."/>
        </authorList>
    </citation>
    <scope>NUCLEOTIDE SEQUENCE [LARGE SCALE GENOMIC DNA]</scope>
    <source>
        <strain evidence="1 2">JLT2016</strain>
        <plasmid evidence="2">Plasmid ptpro1</plasmid>
    </source>
</reference>
<dbReference type="NCBIfam" id="TIGR03292">
    <property type="entry name" value="PhnH_redo"/>
    <property type="match status" value="1"/>
</dbReference>
<dbReference type="InterPro" id="IPR038058">
    <property type="entry name" value="PhnH-like_sp"/>
</dbReference>
<dbReference type="RefSeq" id="WP_076625510.1">
    <property type="nucleotide sequence ID" value="NZ_CP014797.1"/>
</dbReference>
<protein>
    <submittedName>
        <fullName evidence="1">Alpha-D-ribose 1-methylphosphonate 5-triphosphate synthase subunit PhnH</fullName>
        <ecNumber evidence="1">2.7.8.37</ecNumber>
    </submittedName>
</protein>
<dbReference type="GO" id="GO:0061693">
    <property type="term" value="F:alpha-D-ribose 1-methylphosphonate 5-triphosphate synthase activity"/>
    <property type="evidence" value="ECO:0007669"/>
    <property type="project" value="UniProtKB-EC"/>
</dbReference>
<dbReference type="SUPFAM" id="SSF159709">
    <property type="entry name" value="PhnH-like"/>
    <property type="match status" value="1"/>
</dbReference>